<dbReference type="InterPro" id="IPR000980">
    <property type="entry name" value="SH2"/>
</dbReference>
<dbReference type="InterPro" id="IPR003096">
    <property type="entry name" value="SM22_calponin"/>
</dbReference>
<evidence type="ECO:0000256" key="11">
    <source>
        <dbReference type="SAM" id="Coils"/>
    </source>
</evidence>
<evidence type="ECO:0000313" key="18">
    <source>
        <dbReference type="EnsemblMetazoa" id="G26794.1:cds"/>
    </source>
</evidence>
<evidence type="ECO:0000256" key="9">
    <source>
        <dbReference type="PROSITE-ProRule" id="PRU00191"/>
    </source>
</evidence>
<dbReference type="InterPro" id="IPR036028">
    <property type="entry name" value="SH3-like_dom_sf"/>
</dbReference>
<dbReference type="GO" id="GO:0016477">
    <property type="term" value="P:cell migration"/>
    <property type="evidence" value="ECO:0007669"/>
    <property type="project" value="TreeGrafter"/>
</dbReference>
<dbReference type="FunFam" id="1.10.418.10:FF:000019">
    <property type="entry name" value="Vav guanine nucleotide exchange factor 2"/>
    <property type="match status" value="1"/>
</dbReference>
<dbReference type="InterPro" id="IPR037832">
    <property type="entry name" value="PH_Vav"/>
</dbReference>
<dbReference type="InterPro" id="IPR035899">
    <property type="entry name" value="DBL_dom_sf"/>
</dbReference>
<keyword evidence="5" id="KW-0677">Repeat</keyword>
<dbReference type="SUPFAM" id="SSF50044">
    <property type="entry name" value="SH3-domain"/>
    <property type="match status" value="2"/>
</dbReference>
<keyword evidence="1 10" id="KW-0728">SH3 domain</keyword>
<evidence type="ECO:0000256" key="4">
    <source>
        <dbReference type="ARBA" id="ARBA00022723"/>
    </source>
</evidence>
<dbReference type="PROSITE" id="PS50010">
    <property type="entry name" value="DH_2"/>
    <property type="match status" value="1"/>
</dbReference>
<sequence length="937" mass="107371">MAMEEWRHCVDWLVRCNILPEEHRATQPDASAFDLAQTLRDGVLICHLLNTLSPNSVDLKDFSQRPQLSQFLCLKNIRTFLQSCQSVFGLSTSDLFDPLDLFEVRDFRKVLTTLSKLSKTPIAKRRHSGFPPEQTSHRPPPPRRYQDDDDDIYGNLPDLALHHDLDDNEEIYDHVYQEDDDEIYEDLCTRNRRESSISELPPPVTKRDYCIKELHDTEKNYVDALRMIHLKFNKPLKDIISKADRDVIFAHIEKLLDVHEKFQAELQSACTSGKPKIGEVFVKYKKSLLLYGNYCSDMPKAQERLEEVTRRNEHIRTQIEACEQKANDGKFKLRDLLHVPMQRVLKYHLLLRELIKQSGKQAEDKDSLEQGLEAMMDLSLYVNEVKRDNETLQLIEEIQSSIGDLQMPANTTLKDYGRLQKDGELKVKNHTDNKIRIRYIFLFDKVMLMCKAKMVDRLFSGESYSFKEAIILAVYKVQDQQPANRETQRRGDKWNSSFVMGKKDGSNAFSFFAKTEDMKAKWIDAIKLALENASPPQGINYVMHTFDQPTECSVCGKLLRGVFFQGYKCTDPGSDIAVHKECIGKKPNTGSRVPPIPARVIETSHTSTYMEVIHEHHRSVCGAKSSFECSRTDIIFQTRRSPTHVQHRQVRALCNYTGNPNPGGGRPALRFQKDDVIKLLNNDAQWWKGLLNGDEGWFPSQLVQEIENKIRRKPSYLDVKIRSRTENGTPSNISPPRAHSPANNKPYVNVVDDDRSSDQLSVYKWFVGPMGRDTANHRMEHMPNGTFLIRVSENPGRKGELSLSIRYDNQVRHIRVEKNVEGLFYLADTKFFSSLPELVEFYQENSLADSFPGVDTTLKFPFKSQSGGGANTRILGYAEAVYDYAATATSQLSLCRGDKVAILSKTGSDKGWWKGEHCISGKNGYFPLAYVRELDDD</sequence>
<proteinExistence type="predicted"/>
<accession>A0A8W8L5K6</accession>
<dbReference type="SMART" id="SM00233">
    <property type="entry name" value="PH"/>
    <property type="match status" value="1"/>
</dbReference>
<dbReference type="SUPFAM" id="SSF47576">
    <property type="entry name" value="Calponin-homology domain, CH-domain"/>
    <property type="match status" value="1"/>
</dbReference>
<dbReference type="InterPro" id="IPR055251">
    <property type="entry name" value="SOS1_NGEF_PH"/>
</dbReference>
<feature type="domain" description="Calponin-homology (CH)" evidence="17">
    <location>
        <begin position="3"/>
        <end position="122"/>
    </location>
</feature>
<dbReference type="GO" id="GO:0005737">
    <property type="term" value="C:cytoplasm"/>
    <property type="evidence" value="ECO:0007669"/>
    <property type="project" value="TreeGrafter"/>
</dbReference>
<dbReference type="Gene3D" id="3.30.505.10">
    <property type="entry name" value="SH2 domain"/>
    <property type="match status" value="1"/>
</dbReference>
<dbReference type="SUPFAM" id="SSF48065">
    <property type="entry name" value="DBL homology domain (DH-domain)"/>
    <property type="match status" value="1"/>
</dbReference>
<dbReference type="Pfam" id="PF00130">
    <property type="entry name" value="C1_1"/>
    <property type="match status" value="1"/>
</dbReference>
<dbReference type="Gene3D" id="2.30.30.40">
    <property type="entry name" value="SH3 Domains"/>
    <property type="match status" value="2"/>
</dbReference>
<dbReference type="Gene3D" id="3.30.60.20">
    <property type="match status" value="1"/>
</dbReference>
<evidence type="ECO:0000256" key="1">
    <source>
        <dbReference type="ARBA" id="ARBA00022443"/>
    </source>
</evidence>
<keyword evidence="3" id="KW-0344">Guanine-nucleotide releasing factor</keyword>
<feature type="domain" description="SH3" evidence="14">
    <location>
        <begin position="645"/>
        <end position="708"/>
    </location>
</feature>
<dbReference type="PANTHER" id="PTHR45818:SF3">
    <property type="entry name" value="PROTEIN VAV"/>
    <property type="match status" value="1"/>
</dbReference>
<dbReference type="GO" id="GO:0007166">
    <property type="term" value="P:cell surface receptor signaling pathway"/>
    <property type="evidence" value="ECO:0007669"/>
    <property type="project" value="UniProtKB-ARBA"/>
</dbReference>
<dbReference type="SMART" id="SM00326">
    <property type="entry name" value="SH3"/>
    <property type="match status" value="2"/>
</dbReference>
<dbReference type="CDD" id="cd01223">
    <property type="entry name" value="PH_Vav"/>
    <property type="match status" value="1"/>
</dbReference>
<dbReference type="CDD" id="cd00160">
    <property type="entry name" value="RhoGEF"/>
    <property type="match status" value="1"/>
</dbReference>
<evidence type="ECO:0000259" key="16">
    <source>
        <dbReference type="PROSITE" id="PS50010"/>
    </source>
</evidence>
<dbReference type="InterPro" id="IPR001849">
    <property type="entry name" value="PH_domain"/>
</dbReference>
<dbReference type="Pfam" id="PF22697">
    <property type="entry name" value="SOS1_NGEF_PH"/>
    <property type="match status" value="1"/>
</dbReference>
<keyword evidence="8 9" id="KW-0727">SH2 domain</keyword>
<name>A0A8W8L5K6_MAGGI</name>
<dbReference type="GO" id="GO:0008270">
    <property type="term" value="F:zinc ion binding"/>
    <property type="evidence" value="ECO:0007669"/>
    <property type="project" value="UniProtKB-KW"/>
</dbReference>
<dbReference type="CDD" id="cd20810">
    <property type="entry name" value="C1_VAV"/>
    <property type="match status" value="1"/>
</dbReference>
<dbReference type="PRINTS" id="PR00452">
    <property type="entry name" value="SH3DOMAIN"/>
</dbReference>
<dbReference type="PROSITE" id="PS50002">
    <property type="entry name" value="SH3"/>
    <property type="match status" value="2"/>
</dbReference>
<reference evidence="18" key="1">
    <citation type="submission" date="2022-08" db="UniProtKB">
        <authorList>
            <consortium name="EnsemblMetazoa"/>
        </authorList>
    </citation>
    <scope>IDENTIFICATION</scope>
    <source>
        <strain evidence="18">05x7-T-G4-1.051#20</strain>
    </source>
</reference>
<dbReference type="PRINTS" id="PR00401">
    <property type="entry name" value="SH2DOMAIN"/>
</dbReference>
<evidence type="ECO:0000256" key="5">
    <source>
        <dbReference type="ARBA" id="ARBA00022737"/>
    </source>
</evidence>
<dbReference type="InterPro" id="IPR001715">
    <property type="entry name" value="CH_dom"/>
</dbReference>
<dbReference type="InterPro" id="IPR001452">
    <property type="entry name" value="SH3_domain"/>
</dbReference>
<dbReference type="Pfam" id="PF00621">
    <property type="entry name" value="RhoGEF"/>
    <property type="match status" value="1"/>
</dbReference>
<keyword evidence="11" id="KW-0175">Coiled coil</keyword>
<evidence type="ECO:0000259" key="13">
    <source>
        <dbReference type="PROSITE" id="PS50001"/>
    </source>
</evidence>
<dbReference type="SUPFAM" id="SSF50729">
    <property type="entry name" value="PH domain-like"/>
    <property type="match status" value="1"/>
</dbReference>
<organism evidence="18 19">
    <name type="scientific">Magallana gigas</name>
    <name type="common">Pacific oyster</name>
    <name type="synonym">Crassostrea gigas</name>
    <dbReference type="NCBI Taxonomy" id="29159"/>
    <lineage>
        <taxon>Eukaryota</taxon>
        <taxon>Metazoa</taxon>
        <taxon>Spiralia</taxon>
        <taxon>Lophotrochozoa</taxon>
        <taxon>Mollusca</taxon>
        <taxon>Bivalvia</taxon>
        <taxon>Autobranchia</taxon>
        <taxon>Pteriomorphia</taxon>
        <taxon>Ostreida</taxon>
        <taxon>Ostreoidea</taxon>
        <taxon>Ostreidae</taxon>
        <taxon>Magallana</taxon>
    </lineage>
</organism>
<dbReference type="InterPro" id="IPR011993">
    <property type="entry name" value="PH-like_dom_sf"/>
</dbReference>
<keyword evidence="19" id="KW-1185">Reference proteome</keyword>
<evidence type="ECO:0000256" key="6">
    <source>
        <dbReference type="ARBA" id="ARBA00022771"/>
    </source>
</evidence>
<dbReference type="Gene3D" id="1.10.418.10">
    <property type="entry name" value="Calponin-like domain"/>
    <property type="match status" value="1"/>
</dbReference>
<dbReference type="SMART" id="SM00252">
    <property type="entry name" value="SH2"/>
    <property type="match status" value="1"/>
</dbReference>
<dbReference type="SMART" id="SM00325">
    <property type="entry name" value="RhoGEF"/>
    <property type="match status" value="1"/>
</dbReference>
<dbReference type="InterPro" id="IPR036872">
    <property type="entry name" value="CH_dom_sf"/>
</dbReference>
<evidence type="ECO:0000256" key="10">
    <source>
        <dbReference type="PROSITE-ProRule" id="PRU00192"/>
    </source>
</evidence>
<feature type="domain" description="DH" evidence="16">
    <location>
        <begin position="206"/>
        <end position="385"/>
    </location>
</feature>
<evidence type="ECO:0000256" key="2">
    <source>
        <dbReference type="ARBA" id="ARBA00022553"/>
    </source>
</evidence>
<dbReference type="SUPFAM" id="SSF55550">
    <property type="entry name" value="SH2 domain"/>
    <property type="match status" value="1"/>
</dbReference>
<keyword evidence="2" id="KW-0597">Phosphoprotein</keyword>
<feature type="domain" description="SH3" evidence="14">
    <location>
        <begin position="873"/>
        <end position="936"/>
    </location>
</feature>
<evidence type="ECO:0000259" key="14">
    <source>
        <dbReference type="PROSITE" id="PS50002"/>
    </source>
</evidence>
<dbReference type="PROSITE" id="PS50003">
    <property type="entry name" value="PH_DOMAIN"/>
    <property type="match status" value="1"/>
</dbReference>
<dbReference type="PANTHER" id="PTHR45818">
    <property type="entry name" value="PROTEIN VAV"/>
    <property type="match status" value="1"/>
</dbReference>
<evidence type="ECO:0000256" key="3">
    <source>
        <dbReference type="ARBA" id="ARBA00022658"/>
    </source>
</evidence>
<dbReference type="PROSITE" id="PS00741">
    <property type="entry name" value="DH_1"/>
    <property type="match status" value="1"/>
</dbReference>
<dbReference type="Pfam" id="PF00307">
    <property type="entry name" value="CH"/>
    <property type="match status" value="1"/>
</dbReference>
<dbReference type="EnsemblMetazoa" id="G26794.1">
    <property type="protein sequence ID" value="G26794.1:cds"/>
    <property type="gene ID" value="G26794"/>
</dbReference>
<keyword evidence="7" id="KW-0862">Zinc</keyword>
<dbReference type="Proteomes" id="UP000005408">
    <property type="component" value="Unassembled WGS sequence"/>
</dbReference>
<dbReference type="GO" id="GO:0005085">
    <property type="term" value="F:guanyl-nucleotide exchange factor activity"/>
    <property type="evidence" value="ECO:0007669"/>
    <property type="project" value="UniProtKB-KW"/>
</dbReference>
<dbReference type="PRINTS" id="PR00888">
    <property type="entry name" value="SM22CALPONIN"/>
</dbReference>
<evidence type="ECO:0000256" key="7">
    <source>
        <dbReference type="ARBA" id="ARBA00022833"/>
    </source>
</evidence>
<protein>
    <recommendedName>
        <fullName evidence="20">Guanine nucleotide exchange factor VAV2</fullName>
    </recommendedName>
</protein>
<feature type="region of interest" description="Disordered" evidence="12">
    <location>
        <begin position="721"/>
        <end position="746"/>
    </location>
</feature>
<dbReference type="InterPro" id="IPR002219">
    <property type="entry name" value="PKC_DAG/PE"/>
</dbReference>
<dbReference type="Gene3D" id="2.30.29.30">
    <property type="entry name" value="Pleckstrin-homology domain (PH domain)/Phosphotyrosine-binding domain (PTB)"/>
    <property type="match status" value="1"/>
</dbReference>
<dbReference type="InterPro" id="IPR001331">
    <property type="entry name" value="GDS_CDC24_CS"/>
</dbReference>
<dbReference type="CDD" id="cd00174">
    <property type="entry name" value="SH3"/>
    <property type="match status" value="1"/>
</dbReference>
<evidence type="ECO:0000256" key="12">
    <source>
        <dbReference type="SAM" id="MobiDB-lite"/>
    </source>
</evidence>
<evidence type="ECO:0008006" key="20">
    <source>
        <dbReference type="Google" id="ProtNLM"/>
    </source>
</evidence>
<dbReference type="PROSITE" id="PS50021">
    <property type="entry name" value="CH"/>
    <property type="match status" value="1"/>
</dbReference>
<dbReference type="GO" id="GO:0035556">
    <property type="term" value="P:intracellular signal transduction"/>
    <property type="evidence" value="ECO:0007669"/>
    <property type="project" value="InterPro"/>
</dbReference>
<dbReference type="Pfam" id="PF00018">
    <property type="entry name" value="SH3_1"/>
    <property type="match status" value="1"/>
</dbReference>
<dbReference type="SMART" id="SM00033">
    <property type="entry name" value="CH"/>
    <property type="match status" value="1"/>
</dbReference>
<evidence type="ECO:0000259" key="17">
    <source>
        <dbReference type="PROSITE" id="PS50021"/>
    </source>
</evidence>
<feature type="domain" description="SH2" evidence="13">
    <location>
        <begin position="765"/>
        <end position="862"/>
    </location>
</feature>
<dbReference type="Pfam" id="PF00017">
    <property type="entry name" value="SH2"/>
    <property type="match status" value="1"/>
</dbReference>
<dbReference type="AlphaFoldDB" id="A0A8W8L5K6"/>
<feature type="domain" description="PH" evidence="15">
    <location>
        <begin position="418"/>
        <end position="531"/>
    </location>
</feature>
<evidence type="ECO:0000259" key="15">
    <source>
        <dbReference type="PROSITE" id="PS50003"/>
    </source>
</evidence>
<dbReference type="InterPro" id="IPR036860">
    <property type="entry name" value="SH2_dom_sf"/>
</dbReference>
<dbReference type="Gene3D" id="1.20.900.10">
    <property type="entry name" value="Dbl homology (DH) domain"/>
    <property type="match status" value="1"/>
</dbReference>
<dbReference type="CDD" id="cd21201">
    <property type="entry name" value="CH_VAV"/>
    <property type="match status" value="1"/>
</dbReference>
<keyword evidence="6" id="KW-0863">Zinc-finger</keyword>
<dbReference type="Pfam" id="PF07653">
    <property type="entry name" value="SH3_2"/>
    <property type="match status" value="1"/>
</dbReference>
<feature type="region of interest" description="Disordered" evidence="12">
    <location>
        <begin position="122"/>
        <end position="150"/>
    </location>
</feature>
<evidence type="ECO:0000313" key="19">
    <source>
        <dbReference type="Proteomes" id="UP000005408"/>
    </source>
</evidence>
<evidence type="ECO:0000256" key="8">
    <source>
        <dbReference type="ARBA" id="ARBA00022999"/>
    </source>
</evidence>
<dbReference type="InterPro" id="IPR000219">
    <property type="entry name" value="DH_dom"/>
</dbReference>
<keyword evidence="4" id="KW-0479">Metal-binding</keyword>
<feature type="coiled-coil region" evidence="11">
    <location>
        <begin position="298"/>
        <end position="325"/>
    </location>
</feature>
<dbReference type="PROSITE" id="PS50001">
    <property type="entry name" value="SH2"/>
    <property type="match status" value="1"/>
</dbReference>